<dbReference type="RefSeq" id="WP_131830264.1">
    <property type="nucleotide sequence ID" value="NZ_FVGW01000022.1"/>
</dbReference>
<evidence type="ECO:0000313" key="1">
    <source>
        <dbReference type="EMBL" id="SKM99918.1"/>
    </source>
</evidence>
<proteinExistence type="predicted"/>
<dbReference type="AlphaFoldDB" id="A0A1T8V4Y9"/>
<name>A0A1T8V4Y9_9MYCO</name>
<organism evidence="1 2">
    <name type="scientific">Mycobacteroides abscessus subsp. massiliense</name>
    <dbReference type="NCBI Taxonomy" id="1962118"/>
    <lineage>
        <taxon>Bacteria</taxon>
        <taxon>Bacillati</taxon>
        <taxon>Actinomycetota</taxon>
        <taxon>Actinomycetes</taxon>
        <taxon>Mycobacteriales</taxon>
        <taxon>Mycobacteriaceae</taxon>
        <taxon>Mycobacteroides</taxon>
        <taxon>Mycobacteroides abscessus</taxon>
    </lineage>
</organism>
<reference evidence="1 2" key="1">
    <citation type="submission" date="2016-11" db="EMBL/GenBank/DDBJ databases">
        <authorList>
            <consortium name="Pathogen Informatics"/>
        </authorList>
    </citation>
    <scope>NUCLEOTIDE SEQUENCE [LARGE SCALE GENOMIC DNA]</scope>
    <source>
        <strain evidence="1 2">911</strain>
    </source>
</reference>
<gene>
    <name evidence="1" type="ORF">SAMEA2259716_05711</name>
</gene>
<sequence>MAAMSDLATLETEVAVEYFALVAERTPGDPFNPLTTKWLRVDRPGFPLVAFEMQFPREQWAVLPTRRKVTLLLMRRAIELIRQLPDDDARAADLYIQVGFPFMYGGKVRVA</sequence>
<accession>A0A1T8V4Y9</accession>
<dbReference type="Proteomes" id="UP000190074">
    <property type="component" value="Unassembled WGS sequence"/>
</dbReference>
<protein>
    <submittedName>
        <fullName evidence="1">Uncharacterized protein</fullName>
    </submittedName>
</protein>
<dbReference type="EMBL" id="FVGW01000022">
    <property type="protein sequence ID" value="SKM99918.1"/>
    <property type="molecule type" value="Genomic_DNA"/>
</dbReference>
<evidence type="ECO:0000313" key="2">
    <source>
        <dbReference type="Proteomes" id="UP000190074"/>
    </source>
</evidence>